<dbReference type="SMART" id="SM00354">
    <property type="entry name" value="HTH_LACI"/>
    <property type="match status" value="1"/>
</dbReference>
<reference evidence="5 6" key="1">
    <citation type="submission" date="2023-07" db="EMBL/GenBank/DDBJ databases">
        <title>Comparative genomics of wheat-associated soil bacteria to identify genetic determinants of phenazine resistance.</title>
        <authorList>
            <person name="Mouncey N."/>
        </authorList>
    </citation>
    <scope>NUCLEOTIDE SEQUENCE [LARGE SCALE GENOMIC DNA]</scope>
    <source>
        <strain evidence="5 6">V3I3</strain>
    </source>
</reference>
<dbReference type="PANTHER" id="PTHR30146">
    <property type="entry name" value="LACI-RELATED TRANSCRIPTIONAL REPRESSOR"/>
    <property type="match status" value="1"/>
</dbReference>
<dbReference type="Pfam" id="PF00356">
    <property type="entry name" value="LacI"/>
    <property type="match status" value="1"/>
</dbReference>
<dbReference type="PANTHER" id="PTHR30146:SF109">
    <property type="entry name" value="HTH-TYPE TRANSCRIPTIONAL REGULATOR GALS"/>
    <property type="match status" value="1"/>
</dbReference>
<dbReference type="Proteomes" id="UP001239083">
    <property type="component" value="Unassembled WGS sequence"/>
</dbReference>
<feature type="domain" description="HTH lacI-type" evidence="4">
    <location>
        <begin position="34"/>
        <end position="88"/>
    </location>
</feature>
<dbReference type="GO" id="GO:0003677">
    <property type="term" value="F:DNA binding"/>
    <property type="evidence" value="ECO:0007669"/>
    <property type="project" value="UniProtKB-KW"/>
</dbReference>
<comment type="caution">
    <text evidence="5">The sequence shown here is derived from an EMBL/GenBank/DDBJ whole genome shotgun (WGS) entry which is preliminary data.</text>
</comment>
<dbReference type="Gene3D" id="3.40.50.2300">
    <property type="match status" value="2"/>
</dbReference>
<dbReference type="EMBL" id="JAUSYY010000001">
    <property type="protein sequence ID" value="MDQ0894196.1"/>
    <property type="molecule type" value="Genomic_DNA"/>
</dbReference>
<evidence type="ECO:0000256" key="2">
    <source>
        <dbReference type="ARBA" id="ARBA00023125"/>
    </source>
</evidence>
<keyword evidence="1" id="KW-0805">Transcription regulation</keyword>
<accession>A0ABU0R7X9</accession>
<gene>
    <name evidence="5" type="ORF">QFZ26_001751</name>
</gene>
<keyword evidence="2 5" id="KW-0238">DNA-binding</keyword>
<dbReference type="CDD" id="cd01392">
    <property type="entry name" value="HTH_LacI"/>
    <property type="match status" value="1"/>
</dbReference>
<sequence length="369" mass="39257">MSVCIVKSNLHIGEQIVTPLSDTSSAPEGARSRPTMRHVAALAGVGVKTVSRVINGEPNVSAATIAKVNAAARTLDYQPDLHAGNLRRADGRTRTLGLLVGSVDNPFAGAVHRAVEDAALARGVAVFASSLDDDPAREQEAVSAFLRRRVDGLILTTVTESQAYLAPELRRGTPVVFVDREPAGITSDSVVSDNADGAALATRHLLERGHRRVAYLGDRPLIQTARERRRGFLEELGRAGVATRDVPIIEDLHDAESARAATLALFETPNPPTAIFSSQNLVTLGVVHALRELGRHRDIALVGFDDLPLADLLEPGITVVAQDPQQIGRTAAERVFARLDGDVSPAARTVVPTRLIERGSGEIAPRGQG</sequence>
<evidence type="ECO:0000256" key="3">
    <source>
        <dbReference type="ARBA" id="ARBA00023163"/>
    </source>
</evidence>
<dbReference type="InterPro" id="IPR028082">
    <property type="entry name" value="Peripla_BP_I"/>
</dbReference>
<name>A0ABU0R7X9_9MICO</name>
<dbReference type="SUPFAM" id="SSF53822">
    <property type="entry name" value="Periplasmic binding protein-like I"/>
    <property type="match status" value="1"/>
</dbReference>
<evidence type="ECO:0000313" key="6">
    <source>
        <dbReference type="Proteomes" id="UP001239083"/>
    </source>
</evidence>
<dbReference type="InterPro" id="IPR000843">
    <property type="entry name" value="HTH_LacI"/>
</dbReference>
<dbReference type="PROSITE" id="PS50932">
    <property type="entry name" value="HTH_LACI_2"/>
    <property type="match status" value="1"/>
</dbReference>
<evidence type="ECO:0000313" key="5">
    <source>
        <dbReference type="EMBL" id="MDQ0894196.1"/>
    </source>
</evidence>
<dbReference type="CDD" id="cd06267">
    <property type="entry name" value="PBP1_LacI_sugar_binding-like"/>
    <property type="match status" value="1"/>
</dbReference>
<organism evidence="5 6">
    <name type="scientific">Agromyces ramosus</name>
    <dbReference type="NCBI Taxonomy" id="33879"/>
    <lineage>
        <taxon>Bacteria</taxon>
        <taxon>Bacillati</taxon>
        <taxon>Actinomycetota</taxon>
        <taxon>Actinomycetes</taxon>
        <taxon>Micrococcales</taxon>
        <taxon>Microbacteriaceae</taxon>
        <taxon>Agromyces</taxon>
    </lineage>
</organism>
<evidence type="ECO:0000259" key="4">
    <source>
        <dbReference type="PROSITE" id="PS50932"/>
    </source>
</evidence>
<dbReference type="Gene3D" id="1.10.260.40">
    <property type="entry name" value="lambda repressor-like DNA-binding domains"/>
    <property type="match status" value="1"/>
</dbReference>
<proteinExistence type="predicted"/>
<dbReference type="InterPro" id="IPR010982">
    <property type="entry name" value="Lambda_DNA-bd_dom_sf"/>
</dbReference>
<keyword evidence="3" id="KW-0804">Transcription</keyword>
<dbReference type="InterPro" id="IPR046335">
    <property type="entry name" value="LacI/GalR-like_sensor"/>
</dbReference>
<dbReference type="Pfam" id="PF13377">
    <property type="entry name" value="Peripla_BP_3"/>
    <property type="match status" value="1"/>
</dbReference>
<evidence type="ECO:0000256" key="1">
    <source>
        <dbReference type="ARBA" id="ARBA00023015"/>
    </source>
</evidence>
<keyword evidence="6" id="KW-1185">Reference proteome</keyword>
<protein>
    <submittedName>
        <fullName evidence="5">DNA-binding LacI/PurR family transcriptional regulator</fullName>
    </submittedName>
</protein>
<dbReference type="SUPFAM" id="SSF47413">
    <property type="entry name" value="lambda repressor-like DNA-binding domains"/>
    <property type="match status" value="1"/>
</dbReference>